<name>A0ABY7C2Z7_9HYPH</name>
<dbReference type="Proteomes" id="UP001164020">
    <property type="component" value="Chromosome"/>
</dbReference>
<keyword evidence="3" id="KW-1185">Reference proteome</keyword>
<keyword evidence="1" id="KW-0732">Signal</keyword>
<sequence>MSKSRYSLAAAVGLAAAILCGPSLADQVTYENERFGTKASFPSEAFPQRLPAPVEGDGFGWASPDGAQIFIYARQNSGGETPSSIIRDRDRVDNVTYDASGRRWAVVSGYRDGKVFYERYIFRGNLIHSVAIRYPQDERATYDKLVGPVTMTLKGPSGS</sequence>
<evidence type="ECO:0000256" key="1">
    <source>
        <dbReference type="SAM" id="SignalP"/>
    </source>
</evidence>
<dbReference type="RefSeq" id="WP_268882956.1">
    <property type="nucleotide sequence ID" value="NZ_CP114029.1"/>
</dbReference>
<organism evidence="2 3">
    <name type="scientific">Jiella pelagia</name>
    <dbReference type="NCBI Taxonomy" id="2986949"/>
    <lineage>
        <taxon>Bacteria</taxon>
        <taxon>Pseudomonadati</taxon>
        <taxon>Pseudomonadota</taxon>
        <taxon>Alphaproteobacteria</taxon>
        <taxon>Hyphomicrobiales</taxon>
        <taxon>Aurantimonadaceae</taxon>
        <taxon>Jiella</taxon>
    </lineage>
</organism>
<proteinExistence type="predicted"/>
<feature type="chain" id="PRO_5047351713" description="S9 family peptidase" evidence="1">
    <location>
        <begin position="26"/>
        <end position="159"/>
    </location>
</feature>
<evidence type="ECO:0000313" key="3">
    <source>
        <dbReference type="Proteomes" id="UP001164020"/>
    </source>
</evidence>
<reference evidence="2" key="1">
    <citation type="submission" date="2022-12" db="EMBL/GenBank/DDBJ databases">
        <title>Jiella pelagia sp. nov., isolated from phosphonate enriched culture of Northwest Pacific surface seawater.</title>
        <authorList>
            <person name="Shin D.Y."/>
            <person name="Hwang C.Y."/>
        </authorList>
    </citation>
    <scope>NUCLEOTIDE SEQUENCE</scope>
    <source>
        <strain evidence="2">HL-NP1</strain>
    </source>
</reference>
<dbReference type="EMBL" id="CP114029">
    <property type="protein sequence ID" value="WAP70462.1"/>
    <property type="molecule type" value="Genomic_DNA"/>
</dbReference>
<accession>A0ABY7C2Z7</accession>
<gene>
    <name evidence="2" type="ORF">OH818_10660</name>
</gene>
<feature type="signal peptide" evidence="1">
    <location>
        <begin position="1"/>
        <end position="25"/>
    </location>
</feature>
<evidence type="ECO:0000313" key="2">
    <source>
        <dbReference type="EMBL" id="WAP70462.1"/>
    </source>
</evidence>
<evidence type="ECO:0008006" key="4">
    <source>
        <dbReference type="Google" id="ProtNLM"/>
    </source>
</evidence>
<protein>
    <recommendedName>
        <fullName evidence="4">S9 family peptidase</fullName>
    </recommendedName>
</protein>